<feature type="domain" description="NfeD integral membrane" evidence="7">
    <location>
        <begin position="4"/>
        <end position="66"/>
    </location>
</feature>
<feature type="transmembrane region" description="Helical" evidence="5">
    <location>
        <begin position="52"/>
        <end position="71"/>
    </location>
</feature>
<evidence type="ECO:0000256" key="5">
    <source>
        <dbReference type="SAM" id="Phobius"/>
    </source>
</evidence>
<keyword evidence="4 5" id="KW-0472">Membrane</keyword>
<dbReference type="AlphaFoldDB" id="A0A644Z4Z1"/>
<evidence type="ECO:0000259" key="6">
    <source>
        <dbReference type="Pfam" id="PF01957"/>
    </source>
</evidence>
<keyword evidence="2 5" id="KW-0812">Transmembrane</keyword>
<dbReference type="EMBL" id="VSSQ01006577">
    <property type="protein sequence ID" value="MPM33164.1"/>
    <property type="molecule type" value="Genomic_DNA"/>
</dbReference>
<accession>A0A644Z4Z1</accession>
<comment type="caution">
    <text evidence="8">The sequence shown here is derived from an EMBL/GenBank/DDBJ whole genome shotgun (WGS) entry which is preliminary data.</text>
</comment>
<evidence type="ECO:0000256" key="2">
    <source>
        <dbReference type="ARBA" id="ARBA00022692"/>
    </source>
</evidence>
<dbReference type="PANTHER" id="PTHR33507">
    <property type="entry name" value="INNER MEMBRANE PROTEIN YBBJ"/>
    <property type="match status" value="1"/>
</dbReference>
<dbReference type="InterPro" id="IPR002810">
    <property type="entry name" value="NfeD-like_C"/>
</dbReference>
<dbReference type="Pfam" id="PF24961">
    <property type="entry name" value="NfeD_membrane"/>
    <property type="match status" value="1"/>
</dbReference>
<feature type="domain" description="NfeD-like C-terminal" evidence="6">
    <location>
        <begin position="101"/>
        <end position="152"/>
    </location>
</feature>
<dbReference type="GO" id="GO:0005886">
    <property type="term" value="C:plasma membrane"/>
    <property type="evidence" value="ECO:0007669"/>
    <property type="project" value="TreeGrafter"/>
</dbReference>
<evidence type="ECO:0000259" key="7">
    <source>
        <dbReference type="Pfam" id="PF24961"/>
    </source>
</evidence>
<dbReference type="InterPro" id="IPR012340">
    <property type="entry name" value="NA-bd_OB-fold"/>
</dbReference>
<evidence type="ECO:0000256" key="3">
    <source>
        <dbReference type="ARBA" id="ARBA00022989"/>
    </source>
</evidence>
<evidence type="ECO:0000256" key="4">
    <source>
        <dbReference type="ARBA" id="ARBA00023136"/>
    </source>
</evidence>
<keyword evidence="3 5" id="KW-1133">Transmembrane helix</keyword>
<dbReference type="Gene3D" id="2.40.50.140">
    <property type="entry name" value="Nucleic acid-binding proteins"/>
    <property type="match status" value="1"/>
</dbReference>
<evidence type="ECO:0000313" key="8">
    <source>
        <dbReference type="EMBL" id="MPM33164.1"/>
    </source>
</evidence>
<dbReference type="InterPro" id="IPR056739">
    <property type="entry name" value="NfeD_membrane"/>
</dbReference>
<gene>
    <name evidence="8" type="ORF">SDC9_79733</name>
</gene>
<reference evidence="8" key="1">
    <citation type="submission" date="2019-08" db="EMBL/GenBank/DDBJ databases">
        <authorList>
            <person name="Kucharzyk K."/>
            <person name="Murdoch R.W."/>
            <person name="Higgins S."/>
            <person name="Loffler F."/>
        </authorList>
    </citation>
    <scope>NUCLEOTIDE SEQUENCE</scope>
</reference>
<dbReference type="PANTHER" id="PTHR33507:SF3">
    <property type="entry name" value="INNER MEMBRANE PROTEIN YBBJ"/>
    <property type="match status" value="1"/>
</dbReference>
<proteinExistence type="predicted"/>
<dbReference type="Pfam" id="PF01957">
    <property type="entry name" value="NfeD"/>
    <property type="match status" value="1"/>
</dbReference>
<sequence>MALIITLVLIGIVLLAIELLITPGFGLPGILGLLSIIGGVILSFTEFGQTTGLIVLAAVILSLSYFTWLLLRSNTWKKIALSENITSKADSTPAEKGLVPGIKGITISRLAPSGKVRFDGTDAEVWSQSGIIDNGTPVEIVNTEGSKIIVKKYQ</sequence>
<protein>
    <submittedName>
        <fullName evidence="8">Uncharacterized protein</fullName>
    </submittedName>
</protein>
<organism evidence="8">
    <name type="scientific">bioreactor metagenome</name>
    <dbReference type="NCBI Taxonomy" id="1076179"/>
    <lineage>
        <taxon>unclassified sequences</taxon>
        <taxon>metagenomes</taxon>
        <taxon>ecological metagenomes</taxon>
    </lineage>
</organism>
<evidence type="ECO:0000256" key="1">
    <source>
        <dbReference type="ARBA" id="ARBA00004141"/>
    </source>
</evidence>
<name>A0A644Z4Z1_9ZZZZ</name>
<comment type="subcellular location">
    <subcellularLocation>
        <location evidence="1">Membrane</location>
        <topology evidence="1">Multi-pass membrane protein</topology>
    </subcellularLocation>
</comment>
<dbReference type="InterPro" id="IPR052165">
    <property type="entry name" value="Membrane_assoc_protease"/>
</dbReference>